<feature type="region of interest" description="Disordered" evidence="1">
    <location>
        <begin position="1"/>
        <end position="23"/>
    </location>
</feature>
<sequence>MKRRSSTSSSPSSSTSISSSFSCNEDRISNLPDPLIHHILSFMYTKYAVQTCVLSKRWRYIWTSLPVLNFCEWVHYRETGVLERIREEPQTTKRFIKFVTKVLSRRDDSDIQRFRLQSSLKYLTTDILYRCINRCITIAVSHNVQELYIQVTPDWCFEVPPCLCTCESLTKLRLDLCAIGEDLTYGQITLPSIMSLPRLKSLHLQLEYLLFTDERLTNKFFSCFPTLESLVIKFLASDQIEFCGSTEFVFGGMNLKISLPALKHFRFSSTEDDMEGLEEESNNEVTLNAPSLSSFILDSYMSTSFTLENLSSLVNADIEINIHGRDKGYFDSGEDKKELYARHFLRFFRGIHKVKILTLRHSFIMALGGAPEILDGQQLEFYNLQRLELWTYLSRDCLHSIFYVLKISPNIESVYLKISQDEPQVDPYFGEPQLYPNCDEVKFNTENIGDYWEAGFSLPCMICHLKFVKIKEHLKISLSCANFEKGASRWIWDWKLPGRDSKLLKGGLFAPETSWL</sequence>
<dbReference type="Gene3D" id="1.20.1280.50">
    <property type="match status" value="1"/>
</dbReference>
<comment type="caution">
    <text evidence="3">The sequence shown here is derived from an EMBL/GenBank/DDBJ whole genome shotgun (WGS) entry which is preliminary data.</text>
</comment>
<dbReference type="PANTHER" id="PTHR31900">
    <property type="entry name" value="F-BOX/RNI SUPERFAMILY PROTEIN-RELATED"/>
    <property type="match status" value="1"/>
</dbReference>
<evidence type="ECO:0000313" key="3">
    <source>
        <dbReference type="EMBL" id="KAI3944052.1"/>
    </source>
</evidence>
<gene>
    <name evidence="3" type="ORF">MKW98_015204</name>
</gene>
<dbReference type="PANTHER" id="PTHR31900:SF30">
    <property type="entry name" value="SUPERFAMILY PROTEIN, PUTATIVE-RELATED"/>
    <property type="match status" value="1"/>
</dbReference>
<organism evidence="3 4">
    <name type="scientific">Papaver atlanticum</name>
    <dbReference type="NCBI Taxonomy" id="357466"/>
    <lineage>
        <taxon>Eukaryota</taxon>
        <taxon>Viridiplantae</taxon>
        <taxon>Streptophyta</taxon>
        <taxon>Embryophyta</taxon>
        <taxon>Tracheophyta</taxon>
        <taxon>Spermatophyta</taxon>
        <taxon>Magnoliopsida</taxon>
        <taxon>Ranunculales</taxon>
        <taxon>Papaveraceae</taxon>
        <taxon>Papaveroideae</taxon>
        <taxon>Papaver</taxon>
    </lineage>
</organism>
<name>A0AAD4XTT5_9MAGN</name>
<accession>A0AAD4XTT5</accession>
<dbReference type="Gene3D" id="3.80.10.10">
    <property type="entry name" value="Ribonuclease Inhibitor"/>
    <property type="match status" value="1"/>
</dbReference>
<dbReference type="InterPro" id="IPR050232">
    <property type="entry name" value="FBL13/AtMIF1-like"/>
</dbReference>
<dbReference type="PROSITE" id="PS51257">
    <property type="entry name" value="PROKAR_LIPOPROTEIN"/>
    <property type="match status" value="1"/>
</dbReference>
<dbReference type="AlphaFoldDB" id="A0AAD4XTT5"/>
<dbReference type="SUPFAM" id="SSF81383">
    <property type="entry name" value="F-box domain"/>
    <property type="match status" value="1"/>
</dbReference>
<dbReference type="Proteomes" id="UP001202328">
    <property type="component" value="Unassembled WGS sequence"/>
</dbReference>
<dbReference type="SUPFAM" id="SSF52047">
    <property type="entry name" value="RNI-like"/>
    <property type="match status" value="1"/>
</dbReference>
<feature type="compositionally biased region" description="Low complexity" evidence="1">
    <location>
        <begin position="1"/>
        <end position="22"/>
    </location>
</feature>
<evidence type="ECO:0000313" key="4">
    <source>
        <dbReference type="Proteomes" id="UP001202328"/>
    </source>
</evidence>
<proteinExistence type="predicted"/>
<protein>
    <recommendedName>
        <fullName evidence="2">F-box domain-containing protein</fullName>
    </recommendedName>
</protein>
<dbReference type="CDD" id="cd22160">
    <property type="entry name" value="F-box_AtFBL13-like"/>
    <property type="match status" value="1"/>
</dbReference>
<evidence type="ECO:0000256" key="1">
    <source>
        <dbReference type="SAM" id="MobiDB-lite"/>
    </source>
</evidence>
<dbReference type="EMBL" id="JAJJMB010004080">
    <property type="protein sequence ID" value="KAI3944052.1"/>
    <property type="molecule type" value="Genomic_DNA"/>
</dbReference>
<feature type="domain" description="F-box" evidence="2">
    <location>
        <begin position="28"/>
        <end position="67"/>
    </location>
</feature>
<dbReference type="InterPro" id="IPR032675">
    <property type="entry name" value="LRR_dom_sf"/>
</dbReference>
<reference evidence="3" key="1">
    <citation type="submission" date="2022-04" db="EMBL/GenBank/DDBJ databases">
        <title>A functionally conserved STORR gene fusion in Papaver species that diverged 16.8 million years ago.</title>
        <authorList>
            <person name="Catania T."/>
        </authorList>
    </citation>
    <scope>NUCLEOTIDE SEQUENCE</scope>
    <source>
        <strain evidence="3">S-188037</strain>
    </source>
</reference>
<keyword evidence="4" id="KW-1185">Reference proteome</keyword>
<dbReference type="InterPro" id="IPR001810">
    <property type="entry name" value="F-box_dom"/>
</dbReference>
<evidence type="ECO:0000259" key="2">
    <source>
        <dbReference type="Pfam" id="PF00646"/>
    </source>
</evidence>
<dbReference type="InterPro" id="IPR036047">
    <property type="entry name" value="F-box-like_dom_sf"/>
</dbReference>
<dbReference type="Pfam" id="PF00646">
    <property type="entry name" value="F-box"/>
    <property type="match status" value="1"/>
</dbReference>
<dbReference type="InterPro" id="IPR053781">
    <property type="entry name" value="F-box_AtFBL13-like"/>
</dbReference>